<dbReference type="AlphaFoldDB" id="A0A395IA50"/>
<reference evidence="1 2" key="1">
    <citation type="submission" date="2018-02" db="EMBL/GenBank/DDBJ databases">
        <title>The genomes of Aspergillus section Nigri reveals drivers in fungal speciation.</title>
        <authorList>
            <consortium name="DOE Joint Genome Institute"/>
            <person name="Vesth T.C."/>
            <person name="Nybo J."/>
            <person name="Theobald S."/>
            <person name="Brandl J."/>
            <person name="Frisvad J.C."/>
            <person name="Nielsen K.F."/>
            <person name="Lyhne E.K."/>
            <person name="Kogle M.E."/>
            <person name="Kuo A."/>
            <person name="Riley R."/>
            <person name="Clum A."/>
            <person name="Nolan M."/>
            <person name="Lipzen A."/>
            <person name="Salamov A."/>
            <person name="Henrissat B."/>
            <person name="Wiebenga A."/>
            <person name="De vries R.P."/>
            <person name="Grigoriev I.V."/>
            <person name="Mortensen U.H."/>
            <person name="Andersen M.R."/>
            <person name="Baker S.E."/>
        </authorList>
    </citation>
    <scope>NUCLEOTIDE SEQUENCE [LARGE SCALE GENOMIC DNA]</scope>
    <source>
        <strain evidence="1 2">CBS 101889</strain>
    </source>
</reference>
<dbReference type="RefSeq" id="XP_025556246.1">
    <property type="nucleotide sequence ID" value="XM_025701090.1"/>
</dbReference>
<dbReference type="GeneID" id="37205379"/>
<dbReference type="EMBL" id="KZ824268">
    <property type="protein sequence ID" value="RAL17092.1"/>
    <property type="molecule type" value="Genomic_DNA"/>
</dbReference>
<evidence type="ECO:0000313" key="2">
    <source>
        <dbReference type="Proteomes" id="UP000248961"/>
    </source>
</evidence>
<protein>
    <submittedName>
        <fullName evidence="1">Uncharacterized protein</fullName>
    </submittedName>
</protein>
<name>A0A395IA50_ASPHC</name>
<gene>
    <name evidence="1" type="ORF">BO97DRAFT_83282</name>
</gene>
<dbReference type="Proteomes" id="UP000248961">
    <property type="component" value="Unassembled WGS sequence"/>
</dbReference>
<evidence type="ECO:0000313" key="1">
    <source>
        <dbReference type="EMBL" id="RAL17092.1"/>
    </source>
</evidence>
<keyword evidence="2" id="KW-1185">Reference proteome</keyword>
<sequence length="115" mass="12946">MSELHLDQRRGIWYRIRLVGREHFRPIDCMYNTLEINYISVCSRACDIFAPPQLRSRCHLCFLSVAWVVFAAGTVTGNGSLYYQLHRQGSACRDAEDGGGRGDEGGILVLDLPGR</sequence>
<dbReference type="VEuPathDB" id="FungiDB:BO97DRAFT_83282"/>
<accession>A0A395IA50</accession>
<organism evidence="1 2">
    <name type="scientific">Aspergillus homomorphus (strain CBS 101889)</name>
    <dbReference type="NCBI Taxonomy" id="1450537"/>
    <lineage>
        <taxon>Eukaryota</taxon>
        <taxon>Fungi</taxon>
        <taxon>Dikarya</taxon>
        <taxon>Ascomycota</taxon>
        <taxon>Pezizomycotina</taxon>
        <taxon>Eurotiomycetes</taxon>
        <taxon>Eurotiomycetidae</taxon>
        <taxon>Eurotiales</taxon>
        <taxon>Aspergillaceae</taxon>
        <taxon>Aspergillus</taxon>
        <taxon>Aspergillus subgen. Circumdati</taxon>
    </lineage>
</organism>
<proteinExistence type="predicted"/>